<dbReference type="NCBIfam" id="TIGR04076">
    <property type="entry name" value="TIGR04076 family protein"/>
    <property type="match status" value="1"/>
</dbReference>
<keyword evidence="2" id="KW-1185">Reference proteome</keyword>
<dbReference type="AlphaFoldDB" id="K0NBX0"/>
<name>K0NBX0_DESTT</name>
<evidence type="ECO:0000313" key="2">
    <source>
        <dbReference type="Proteomes" id="UP000007347"/>
    </source>
</evidence>
<dbReference type="InterPro" id="IPR023811">
    <property type="entry name" value="CHP04076"/>
</dbReference>
<dbReference type="KEGG" id="dto:TOL2_C00210"/>
<evidence type="ECO:0000313" key="1">
    <source>
        <dbReference type="EMBL" id="CCK78191.1"/>
    </source>
</evidence>
<protein>
    <recommendedName>
        <fullName evidence="3">TIGR04076 family protein</fullName>
    </recommendedName>
</protein>
<evidence type="ECO:0008006" key="3">
    <source>
        <dbReference type="Google" id="ProtNLM"/>
    </source>
</evidence>
<sequence>MNLEPDKEVKIEVTQCQCDLMKKGDCLYINGPMIDKDKSDSICVTALTAIYPWVMTARFGVESKNLEFDQGCYKVWCPEKLVEFSISAIKNP</sequence>
<gene>
    <name evidence="1" type="ordered locus">TOL2_C00210</name>
</gene>
<accession>K0NBX0</accession>
<dbReference type="RefSeq" id="WP_014955549.1">
    <property type="nucleotide sequence ID" value="NC_018645.1"/>
</dbReference>
<dbReference type="EMBL" id="FO203503">
    <property type="protein sequence ID" value="CCK78191.1"/>
    <property type="molecule type" value="Genomic_DNA"/>
</dbReference>
<organism evidence="1 2">
    <name type="scientific">Desulfobacula toluolica (strain DSM 7467 / Tol2)</name>
    <dbReference type="NCBI Taxonomy" id="651182"/>
    <lineage>
        <taxon>Bacteria</taxon>
        <taxon>Pseudomonadati</taxon>
        <taxon>Thermodesulfobacteriota</taxon>
        <taxon>Desulfobacteria</taxon>
        <taxon>Desulfobacterales</taxon>
        <taxon>Desulfobacteraceae</taxon>
        <taxon>Desulfobacula</taxon>
    </lineage>
</organism>
<dbReference type="Proteomes" id="UP000007347">
    <property type="component" value="Chromosome"/>
</dbReference>
<proteinExistence type="predicted"/>
<reference evidence="1 2" key="1">
    <citation type="journal article" date="2013" name="Environ. Microbiol.">
        <title>Complete genome, catabolic sub-proteomes and key-metabolites of Desulfobacula toluolica Tol2, a marine, aromatic compound-degrading, sulfate-reducing bacterium.</title>
        <authorList>
            <person name="Wohlbrand L."/>
            <person name="Jacob J.H."/>
            <person name="Kube M."/>
            <person name="Mussmann M."/>
            <person name="Jarling R."/>
            <person name="Beck A."/>
            <person name="Amann R."/>
            <person name="Wilkes H."/>
            <person name="Reinhardt R."/>
            <person name="Rabus R."/>
        </authorList>
    </citation>
    <scope>NUCLEOTIDE SEQUENCE [LARGE SCALE GENOMIC DNA]</scope>
    <source>
        <strain evidence="2">DSM 7467 / Tol2</strain>
    </source>
</reference>
<dbReference type="OrthoDB" id="5432414at2"/>
<dbReference type="HOGENOM" id="CLU_176008_0_0_7"/>